<accession>W0FSW9</accession>
<dbReference type="AlphaFoldDB" id="W0FSW9"/>
<sequence length="71" mass="8059">MDMNDKMIERVLSRDYSVGKQAFQEKLLKRCLAELDQGDQGMELADDELDMLAAAGVPFLDEDPFNPLNRP</sequence>
<evidence type="ECO:0000313" key="1">
    <source>
        <dbReference type="EMBL" id="AHF26027.1"/>
    </source>
</evidence>
<name>W0FSW9_9BACT</name>
<organism evidence="1">
    <name type="scientific">uncultured bacterium Contigcl_1738</name>
    <dbReference type="NCBI Taxonomy" id="1393655"/>
    <lineage>
        <taxon>Bacteria</taxon>
        <taxon>environmental samples</taxon>
    </lineage>
</organism>
<dbReference type="EMBL" id="KC246863">
    <property type="protein sequence ID" value="AHF26027.1"/>
    <property type="molecule type" value="Genomic_DNA"/>
</dbReference>
<reference evidence="1" key="1">
    <citation type="journal article" date="2013" name="PLoS ONE">
        <title>Metagenomic insights into the carbohydrate-active enzymes carried by the microorganisms adhering to solid digesta in the rumen of cows.</title>
        <authorList>
            <person name="Wang L."/>
            <person name="Hatem A."/>
            <person name="Catalyurek U.V."/>
            <person name="Morrison M."/>
            <person name="Yu Z."/>
        </authorList>
    </citation>
    <scope>NUCLEOTIDE SEQUENCE</scope>
</reference>
<protein>
    <submittedName>
        <fullName evidence="1">Uncharacterized protein</fullName>
    </submittedName>
</protein>
<proteinExistence type="predicted"/>